<sequence length="289" mass="33695">MTLQEDYLYCEKIIKKHSKSFYYAFSKLPKEKAQAIYAIYTFCRYADDTVDTVKDSAEQRLNITKLENELKAFENGNAVDTPMWRALADVFERFDMDIEPFYDQLKGQKMDIDFVSPETLGDLEEYSYYVAGTVGLMLLPIIAKENKEAAKASAISLGVAMQITNILRDVGEDWKDNKRVYLPNQILSQKKFSKEDLIRGQVNDSFIRIWENLAHRAESLYDSFRKEIQLFDKESQLPVLISADVYRGILNAVRRNQYNCLQTRNYVSPLEMNRIQRESKRFFNQLAEG</sequence>
<dbReference type="AlphaFoldDB" id="A0A1I5W7Y6"/>
<dbReference type="InterPro" id="IPR019845">
    <property type="entry name" value="Squalene/phytoene_synthase_CS"/>
</dbReference>
<evidence type="ECO:0000256" key="3">
    <source>
        <dbReference type="ARBA" id="ARBA00022746"/>
    </source>
</evidence>
<dbReference type="InterPro" id="IPR002060">
    <property type="entry name" value="Squ/phyt_synthse"/>
</dbReference>
<dbReference type="InterPro" id="IPR044843">
    <property type="entry name" value="Trans_IPPS_bact-type"/>
</dbReference>
<protein>
    <submittedName>
        <fullName evidence="4">Phytoene synthase</fullName>
    </submittedName>
</protein>
<dbReference type="GO" id="GO:0016117">
    <property type="term" value="P:carotenoid biosynthetic process"/>
    <property type="evidence" value="ECO:0007669"/>
    <property type="project" value="UniProtKB-KW"/>
</dbReference>
<comment type="pathway">
    <text evidence="1">Carotenoid biosynthesis.</text>
</comment>
<dbReference type="GO" id="GO:0051996">
    <property type="term" value="F:squalene synthase [NAD(P)H] activity"/>
    <property type="evidence" value="ECO:0007669"/>
    <property type="project" value="InterPro"/>
</dbReference>
<evidence type="ECO:0000313" key="5">
    <source>
        <dbReference type="Proteomes" id="UP000199136"/>
    </source>
</evidence>
<dbReference type="OrthoDB" id="9787280at2"/>
<evidence type="ECO:0000313" key="4">
    <source>
        <dbReference type="EMBL" id="SFQ15771.1"/>
    </source>
</evidence>
<dbReference type="STRING" id="82801.SAMN04488506_0821"/>
<dbReference type="Proteomes" id="UP000199136">
    <property type="component" value="Unassembled WGS sequence"/>
</dbReference>
<evidence type="ECO:0000256" key="1">
    <source>
        <dbReference type="ARBA" id="ARBA00004829"/>
    </source>
</evidence>
<keyword evidence="5" id="KW-1185">Reference proteome</keyword>
<dbReference type="SUPFAM" id="SSF48576">
    <property type="entry name" value="Terpenoid synthases"/>
    <property type="match status" value="1"/>
</dbReference>
<dbReference type="SFLD" id="SFLDG01018">
    <property type="entry name" value="Squalene/Phytoene_Synthase_Lik"/>
    <property type="match status" value="1"/>
</dbReference>
<dbReference type="GO" id="GO:0004311">
    <property type="term" value="F:geranylgeranyl diphosphate synthase activity"/>
    <property type="evidence" value="ECO:0007669"/>
    <property type="project" value="InterPro"/>
</dbReference>
<dbReference type="EMBL" id="FOXW01000002">
    <property type="protein sequence ID" value="SFQ15771.1"/>
    <property type="molecule type" value="Genomic_DNA"/>
</dbReference>
<dbReference type="PROSITE" id="PS01045">
    <property type="entry name" value="SQUALEN_PHYTOEN_SYN_2"/>
    <property type="match status" value="1"/>
</dbReference>
<dbReference type="PROSITE" id="PS01044">
    <property type="entry name" value="SQUALEN_PHYTOEN_SYN_1"/>
    <property type="match status" value="1"/>
</dbReference>
<dbReference type="Gene3D" id="1.10.600.10">
    <property type="entry name" value="Farnesyl Diphosphate Synthase"/>
    <property type="match status" value="1"/>
</dbReference>
<dbReference type="SFLD" id="SFLDG01212">
    <property type="entry name" value="Phytoene_synthase_like"/>
    <property type="match status" value="1"/>
</dbReference>
<gene>
    <name evidence="4" type="ORF">SAMN04488506_0821</name>
</gene>
<dbReference type="Pfam" id="PF00494">
    <property type="entry name" value="SQS_PSY"/>
    <property type="match status" value="1"/>
</dbReference>
<keyword evidence="2" id="KW-0808">Transferase</keyword>
<accession>A0A1I5W7Y6</accession>
<dbReference type="InterPro" id="IPR033904">
    <property type="entry name" value="Trans_IPPS_HH"/>
</dbReference>
<keyword evidence="3" id="KW-0125">Carotenoid biosynthesis</keyword>
<reference evidence="4 5" key="1">
    <citation type="submission" date="2016-10" db="EMBL/GenBank/DDBJ databases">
        <authorList>
            <person name="de Groot N.N."/>
        </authorList>
    </citation>
    <scope>NUCLEOTIDE SEQUENCE [LARGE SCALE GENOMIC DNA]</scope>
    <source>
        <strain evidence="4 5">DSM 20581</strain>
    </source>
</reference>
<organism evidence="4 5">
    <name type="scientific">Desemzia incerta</name>
    <dbReference type="NCBI Taxonomy" id="82801"/>
    <lineage>
        <taxon>Bacteria</taxon>
        <taxon>Bacillati</taxon>
        <taxon>Bacillota</taxon>
        <taxon>Bacilli</taxon>
        <taxon>Lactobacillales</taxon>
        <taxon>Carnobacteriaceae</taxon>
        <taxon>Desemzia</taxon>
    </lineage>
</organism>
<evidence type="ECO:0000256" key="2">
    <source>
        <dbReference type="ARBA" id="ARBA00022679"/>
    </source>
</evidence>
<dbReference type="PANTHER" id="PTHR31480">
    <property type="entry name" value="BIFUNCTIONAL LYCOPENE CYCLASE/PHYTOENE SYNTHASE"/>
    <property type="match status" value="1"/>
</dbReference>
<proteinExistence type="predicted"/>
<dbReference type="CDD" id="cd00683">
    <property type="entry name" value="Trans_IPPS_HH"/>
    <property type="match status" value="1"/>
</dbReference>
<dbReference type="InterPro" id="IPR008949">
    <property type="entry name" value="Isoprenoid_synthase_dom_sf"/>
</dbReference>
<name>A0A1I5W7Y6_9LACT</name>
<dbReference type="SFLD" id="SFLDS00005">
    <property type="entry name" value="Isoprenoid_Synthase_Type_I"/>
    <property type="match status" value="1"/>
</dbReference>